<keyword evidence="8" id="KW-0902">Two-component regulatory system</keyword>
<dbReference type="Pfam" id="PF00512">
    <property type="entry name" value="HisKA"/>
    <property type="match status" value="1"/>
</dbReference>
<keyword evidence="6" id="KW-0418">Kinase</keyword>
<dbReference type="CDD" id="cd00082">
    <property type="entry name" value="HisKA"/>
    <property type="match status" value="1"/>
</dbReference>
<dbReference type="SUPFAM" id="SSF47384">
    <property type="entry name" value="Homodimeric domain of signal transducing histidine kinase"/>
    <property type="match status" value="1"/>
</dbReference>
<dbReference type="CDD" id="cd00077">
    <property type="entry name" value="HDc"/>
    <property type="match status" value="1"/>
</dbReference>
<dbReference type="PROSITE" id="PS51833">
    <property type="entry name" value="HDOD"/>
    <property type="match status" value="1"/>
</dbReference>
<evidence type="ECO:0000256" key="7">
    <source>
        <dbReference type="ARBA" id="ARBA00022840"/>
    </source>
</evidence>
<dbReference type="Gene3D" id="3.30.565.10">
    <property type="entry name" value="Histidine kinase-like ATPase, C-terminal domain"/>
    <property type="match status" value="1"/>
</dbReference>
<evidence type="ECO:0000256" key="9">
    <source>
        <dbReference type="SAM" id="MobiDB-lite"/>
    </source>
</evidence>
<dbReference type="Gene3D" id="1.10.287.130">
    <property type="match status" value="1"/>
</dbReference>
<evidence type="ECO:0000256" key="8">
    <source>
        <dbReference type="ARBA" id="ARBA00023012"/>
    </source>
</evidence>
<dbReference type="Pfam" id="PF08668">
    <property type="entry name" value="HDOD"/>
    <property type="match status" value="1"/>
</dbReference>
<evidence type="ECO:0000259" key="11">
    <source>
        <dbReference type="PROSITE" id="PS51833"/>
    </source>
</evidence>
<evidence type="ECO:0000256" key="1">
    <source>
        <dbReference type="ARBA" id="ARBA00000085"/>
    </source>
</evidence>
<evidence type="ECO:0000256" key="5">
    <source>
        <dbReference type="ARBA" id="ARBA00022741"/>
    </source>
</evidence>
<dbReference type="GO" id="GO:0000155">
    <property type="term" value="F:phosphorelay sensor kinase activity"/>
    <property type="evidence" value="ECO:0007669"/>
    <property type="project" value="InterPro"/>
</dbReference>
<evidence type="ECO:0000256" key="4">
    <source>
        <dbReference type="ARBA" id="ARBA00022679"/>
    </source>
</evidence>
<keyword evidence="5" id="KW-0547">Nucleotide-binding</keyword>
<accession>A0A5K7YX29</accession>
<dbReference type="InterPro" id="IPR036097">
    <property type="entry name" value="HisK_dim/P_sf"/>
</dbReference>
<dbReference type="GO" id="GO:0005524">
    <property type="term" value="F:ATP binding"/>
    <property type="evidence" value="ECO:0007669"/>
    <property type="project" value="UniProtKB-KW"/>
</dbReference>
<evidence type="ECO:0000313" key="13">
    <source>
        <dbReference type="Proteomes" id="UP000427906"/>
    </source>
</evidence>
<feature type="region of interest" description="Disordered" evidence="9">
    <location>
        <begin position="656"/>
        <end position="675"/>
    </location>
</feature>
<dbReference type="Gene3D" id="1.10.3210.10">
    <property type="entry name" value="Hypothetical protein af1432"/>
    <property type="match status" value="1"/>
</dbReference>
<gene>
    <name evidence="12" type="ORF">DSCA_31770</name>
</gene>
<keyword evidence="3" id="KW-0597">Phosphoprotein</keyword>
<proteinExistence type="predicted"/>
<comment type="catalytic activity">
    <reaction evidence="1">
        <text>ATP + protein L-histidine = ADP + protein N-phospho-L-histidine.</text>
        <dbReference type="EC" id="2.7.13.3"/>
    </reaction>
</comment>
<dbReference type="PRINTS" id="PR00344">
    <property type="entry name" value="BCTRLSENSOR"/>
</dbReference>
<protein>
    <recommendedName>
        <fullName evidence="2">histidine kinase</fullName>
        <ecNumber evidence="2">2.7.13.3</ecNumber>
    </recommendedName>
</protein>
<evidence type="ECO:0000259" key="10">
    <source>
        <dbReference type="PROSITE" id="PS50109"/>
    </source>
</evidence>
<dbReference type="InterPro" id="IPR003607">
    <property type="entry name" value="HD/PDEase_dom"/>
</dbReference>
<evidence type="ECO:0000256" key="2">
    <source>
        <dbReference type="ARBA" id="ARBA00012438"/>
    </source>
</evidence>
<dbReference type="PANTHER" id="PTHR43065:SF10">
    <property type="entry name" value="PEROXIDE STRESS-ACTIVATED HISTIDINE KINASE MAK3"/>
    <property type="match status" value="1"/>
</dbReference>
<dbReference type="InterPro" id="IPR013976">
    <property type="entry name" value="HDOD"/>
</dbReference>
<organism evidence="12 13">
    <name type="scientific">Desulfosarcina alkanivorans</name>
    <dbReference type="NCBI Taxonomy" id="571177"/>
    <lineage>
        <taxon>Bacteria</taxon>
        <taxon>Pseudomonadati</taxon>
        <taxon>Thermodesulfobacteriota</taxon>
        <taxon>Desulfobacteria</taxon>
        <taxon>Desulfobacterales</taxon>
        <taxon>Desulfosarcinaceae</taxon>
        <taxon>Desulfosarcina</taxon>
    </lineage>
</organism>
<dbReference type="AlphaFoldDB" id="A0A5K7YX29"/>
<keyword evidence="4" id="KW-0808">Transferase</keyword>
<evidence type="ECO:0000313" key="12">
    <source>
        <dbReference type="EMBL" id="BBO69247.1"/>
    </source>
</evidence>
<dbReference type="PANTHER" id="PTHR43065">
    <property type="entry name" value="SENSOR HISTIDINE KINASE"/>
    <property type="match status" value="1"/>
</dbReference>
<dbReference type="SUPFAM" id="SSF109604">
    <property type="entry name" value="HD-domain/PDEase-like"/>
    <property type="match status" value="1"/>
</dbReference>
<evidence type="ECO:0000256" key="6">
    <source>
        <dbReference type="ARBA" id="ARBA00022777"/>
    </source>
</evidence>
<feature type="domain" description="Histidine kinase" evidence="10">
    <location>
        <begin position="438"/>
        <end position="658"/>
    </location>
</feature>
<dbReference type="InterPro" id="IPR005467">
    <property type="entry name" value="His_kinase_dom"/>
</dbReference>
<dbReference type="EMBL" id="AP021874">
    <property type="protein sequence ID" value="BBO69247.1"/>
    <property type="molecule type" value="Genomic_DNA"/>
</dbReference>
<dbReference type="Pfam" id="PF02518">
    <property type="entry name" value="HATPase_c"/>
    <property type="match status" value="1"/>
</dbReference>
<dbReference type="InterPro" id="IPR036890">
    <property type="entry name" value="HATPase_C_sf"/>
</dbReference>
<name>A0A5K7YX29_9BACT</name>
<dbReference type="InterPro" id="IPR003661">
    <property type="entry name" value="HisK_dim/P_dom"/>
</dbReference>
<dbReference type="SUPFAM" id="SSF55874">
    <property type="entry name" value="ATPase domain of HSP90 chaperone/DNA topoisomerase II/histidine kinase"/>
    <property type="match status" value="1"/>
</dbReference>
<keyword evidence="7" id="KW-0067">ATP-binding</keyword>
<keyword evidence="13" id="KW-1185">Reference proteome</keyword>
<sequence>MCFMAMRLDRSMASSIHPSDSVGIDETVSRIGLAGIDAIAGQALTGQALNDLHHHQALALGWLWKHALTTALLARGLALELDYRPAEEAYIAGLLHDIGKMALLARTPAACVPMLADPGQAQPLLEAEEQLIGSDHGRLGERMIQRHTRAWFAADAARYHAASASAMMNALPLVQVVWAAHRMAGGPQASSDALSTVAGLFNRPSGQLRRLWATAEKQAQAVADELGVVPYAAAESGYTGGNDVPLKGEIRTRTIMSGVCGELLKAPGRQGILRILQHSLSAYLGIDSVIILDHDPGNNTLIGSYAAGIGLSLPKSRLRIPLTASGCLPAICHTSGETVDSFSRTRREALTIIDRQLAAYMRKDGIVCVPFPSRHGGSACLLAGVDRDAWPWIKQQAPLLKAIAAAVADTLDKEPARGAEGDRRAPDQLASARLRTRKIVHEINNPLSIIKNYIKVLTLQAEKSLSGENELRIINEEINRVGTLIKSLTATPSADPPHMAPFDLNAAITELLSLFRESLPERPAIRLEQDLGAHLPALASDRNQLKQALINLLKNAMEAMPDGGTIHVKTRMIESPPRHTGGNHGKKQIRISICDDGPGIDEGIKNDLFRENVTSKRGHDGLGLSIVNETVRSLGGALLCDSIPGRGTCFHIELPAGGNGPDNETALSHSGAFHG</sequence>
<evidence type="ECO:0000256" key="3">
    <source>
        <dbReference type="ARBA" id="ARBA00022553"/>
    </source>
</evidence>
<dbReference type="EC" id="2.7.13.3" evidence="2"/>
<feature type="domain" description="HDOD" evidence="11">
    <location>
        <begin position="1"/>
        <end position="163"/>
    </location>
</feature>
<dbReference type="PROSITE" id="PS50109">
    <property type="entry name" value="HIS_KIN"/>
    <property type="match status" value="1"/>
</dbReference>
<dbReference type="KEGG" id="dalk:DSCA_31770"/>
<dbReference type="SMART" id="SM00387">
    <property type="entry name" value="HATPase_c"/>
    <property type="match status" value="1"/>
</dbReference>
<reference evidence="12 13" key="1">
    <citation type="submission" date="2019-11" db="EMBL/GenBank/DDBJ databases">
        <title>Comparative genomics of hydrocarbon-degrading Desulfosarcina strains.</title>
        <authorList>
            <person name="Watanabe M."/>
            <person name="Kojima H."/>
            <person name="Fukui M."/>
        </authorList>
    </citation>
    <scope>NUCLEOTIDE SEQUENCE [LARGE SCALE GENOMIC DNA]</scope>
    <source>
        <strain evidence="12 13">PL12</strain>
    </source>
</reference>
<dbReference type="InterPro" id="IPR003594">
    <property type="entry name" value="HATPase_dom"/>
</dbReference>
<dbReference type="InterPro" id="IPR004358">
    <property type="entry name" value="Sig_transdc_His_kin-like_C"/>
</dbReference>
<dbReference type="SMART" id="SM00471">
    <property type="entry name" value="HDc"/>
    <property type="match status" value="1"/>
</dbReference>
<dbReference type="Proteomes" id="UP000427906">
    <property type="component" value="Chromosome"/>
</dbReference>